<accession>A0A131Z762</accession>
<reference evidence="2" key="1">
    <citation type="journal article" date="2016" name="Ticks Tick Borne Dis.">
        <title>De novo assembly and annotation of the salivary gland transcriptome of Rhipicephalus appendiculatus male and female ticks during blood feeding.</title>
        <authorList>
            <person name="de Castro M.H."/>
            <person name="de Klerk D."/>
            <person name="Pienaar R."/>
            <person name="Latif A.A."/>
            <person name="Rees D.J."/>
            <person name="Mans B.J."/>
        </authorList>
    </citation>
    <scope>NUCLEOTIDE SEQUENCE</scope>
    <source>
        <tissue evidence="2">Salivary glands</tissue>
    </source>
</reference>
<evidence type="ECO:0000313" key="2">
    <source>
        <dbReference type="EMBL" id="JAP87147.1"/>
    </source>
</evidence>
<sequence>DDKASSALFVPDDVWCHALTHLALEFLRGIPWGFVVRRDRNSVVYHYCVRHCLKRPYSTYTRLAPKPVGVIHRSWRLKMNAVRYCILLVLLTIPCSFGNQCRKACIVMWCPGVTDPELNTYIDESLTDPDDPHKCAKLWCPAVKQVSFNRHLCPALPDPELLDTSTATTTTAPEEPSTTSESPEEQPNLEQEKPKETTKPTPPHKEVEVGLHVHFFGYNSDDCYRRGKIINEGGYCLLRTAEKYLLLELERGEFGNDWPEFI</sequence>
<feature type="non-terminal residue" evidence="2">
    <location>
        <position position="1"/>
    </location>
</feature>
<feature type="compositionally biased region" description="Low complexity" evidence="1">
    <location>
        <begin position="164"/>
        <end position="181"/>
    </location>
</feature>
<dbReference type="AlphaFoldDB" id="A0A131Z762"/>
<proteinExistence type="predicted"/>
<feature type="compositionally biased region" description="Basic and acidic residues" evidence="1">
    <location>
        <begin position="190"/>
        <end position="206"/>
    </location>
</feature>
<protein>
    <submittedName>
        <fullName evidence="2">Basic tail secreted protein</fullName>
    </submittedName>
</protein>
<organism evidence="2">
    <name type="scientific">Rhipicephalus appendiculatus</name>
    <name type="common">Brown ear tick</name>
    <dbReference type="NCBI Taxonomy" id="34631"/>
    <lineage>
        <taxon>Eukaryota</taxon>
        <taxon>Metazoa</taxon>
        <taxon>Ecdysozoa</taxon>
        <taxon>Arthropoda</taxon>
        <taxon>Chelicerata</taxon>
        <taxon>Arachnida</taxon>
        <taxon>Acari</taxon>
        <taxon>Parasitiformes</taxon>
        <taxon>Ixodida</taxon>
        <taxon>Ixodoidea</taxon>
        <taxon>Ixodidae</taxon>
        <taxon>Rhipicephalinae</taxon>
        <taxon>Rhipicephalus</taxon>
        <taxon>Rhipicephalus</taxon>
    </lineage>
</organism>
<dbReference type="EMBL" id="GEDV01001410">
    <property type="protein sequence ID" value="JAP87147.1"/>
    <property type="molecule type" value="Transcribed_RNA"/>
</dbReference>
<feature type="region of interest" description="Disordered" evidence="1">
    <location>
        <begin position="160"/>
        <end position="206"/>
    </location>
</feature>
<evidence type="ECO:0000256" key="1">
    <source>
        <dbReference type="SAM" id="MobiDB-lite"/>
    </source>
</evidence>
<name>A0A131Z762_RHIAP</name>